<evidence type="ECO:0000256" key="1">
    <source>
        <dbReference type="SAM" id="MobiDB-lite"/>
    </source>
</evidence>
<sequence>MHKKGGKNGWHQGKTLNPHHGRITPQHGSITPQHGIPQEHKEPDIQETATSRDVTLHRGGCGVSMEVNGGIPCIAWRPPFHDSRQPAAASGTALQTDNKPRAFRPD</sequence>
<keyword evidence="3" id="KW-1185">Reference proteome</keyword>
<gene>
    <name evidence="2" type="ORF">GDO81_020083</name>
</gene>
<evidence type="ECO:0000313" key="2">
    <source>
        <dbReference type="EMBL" id="KAG8539954.1"/>
    </source>
</evidence>
<dbReference type="Proteomes" id="UP000824782">
    <property type="component" value="Unassembled WGS sequence"/>
</dbReference>
<comment type="caution">
    <text evidence="2">The sequence shown here is derived from an EMBL/GenBank/DDBJ whole genome shotgun (WGS) entry which is preliminary data.</text>
</comment>
<reference evidence="2" key="1">
    <citation type="thesis" date="2020" institute="ProQuest LLC" country="789 East Eisenhower Parkway, Ann Arbor, MI, USA">
        <title>Comparative Genomics and Chromosome Evolution.</title>
        <authorList>
            <person name="Mudd A.B."/>
        </authorList>
    </citation>
    <scope>NUCLEOTIDE SEQUENCE</scope>
    <source>
        <strain evidence="2">237g6f4</strain>
        <tissue evidence="2">Blood</tissue>
    </source>
</reference>
<evidence type="ECO:0000313" key="3">
    <source>
        <dbReference type="Proteomes" id="UP000824782"/>
    </source>
</evidence>
<feature type="region of interest" description="Disordered" evidence="1">
    <location>
        <begin position="1"/>
        <end position="53"/>
    </location>
</feature>
<protein>
    <submittedName>
        <fullName evidence="2">Uncharacterized protein</fullName>
    </submittedName>
</protein>
<dbReference type="EMBL" id="WNYA01012240">
    <property type="protein sequence ID" value="KAG8539954.1"/>
    <property type="molecule type" value="Genomic_DNA"/>
</dbReference>
<accession>A0AAV6YXK5</accession>
<proteinExistence type="predicted"/>
<name>A0AAV6YXK5_ENGPU</name>
<feature type="region of interest" description="Disordered" evidence="1">
    <location>
        <begin position="77"/>
        <end position="106"/>
    </location>
</feature>
<dbReference type="AlphaFoldDB" id="A0AAV6YXK5"/>
<organism evidence="2 3">
    <name type="scientific">Engystomops pustulosus</name>
    <name type="common">Tungara frog</name>
    <name type="synonym">Physalaemus pustulosus</name>
    <dbReference type="NCBI Taxonomy" id="76066"/>
    <lineage>
        <taxon>Eukaryota</taxon>
        <taxon>Metazoa</taxon>
        <taxon>Chordata</taxon>
        <taxon>Craniata</taxon>
        <taxon>Vertebrata</taxon>
        <taxon>Euteleostomi</taxon>
        <taxon>Amphibia</taxon>
        <taxon>Batrachia</taxon>
        <taxon>Anura</taxon>
        <taxon>Neobatrachia</taxon>
        <taxon>Hyloidea</taxon>
        <taxon>Leptodactylidae</taxon>
        <taxon>Leiuperinae</taxon>
        <taxon>Engystomops</taxon>
    </lineage>
</organism>